<gene>
    <name evidence="1" type="ORF">OW729_11405</name>
</gene>
<organism evidence="1 2">
    <name type="scientific">Clostridium brassicae</name>
    <dbReference type="NCBI Taxonomy" id="2999072"/>
    <lineage>
        <taxon>Bacteria</taxon>
        <taxon>Bacillati</taxon>
        <taxon>Bacillota</taxon>
        <taxon>Clostridia</taxon>
        <taxon>Eubacteriales</taxon>
        <taxon>Clostridiaceae</taxon>
        <taxon>Clostridium</taxon>
    </lineage>
</organism>
<sequence length="61" mass="6816">MQGKILDINDTDAFIIFENGATMDLCTSHLPPNSKIGDKVNINTPSLSMEIINDKMKNFFI</sequence>
<dbReference type="RefSeq" id="WP_268061634.1">
    <property type="nucleotide sequence ID" value="NZ_JAPQFJ010000011.1"/>
</dbReference>
<proteinExistence type="predicted"/>
<protein>
    <recommendedName>
        <fullName evidence="3">DUF3006 domain-containing protein</fullName>
    </recommendedName>
</protein>
<reference evidence="1" key="1">
    <citation type="submission" date="2022-12" db="EMBL/GenBank/DDBJ databases">
        <title>Clostridium sp. nov., isolated from industrial wastewater.</title>
        <authorList>
            <person name="Jiayan W."/>
        </authorList>
    </citation>
    <scope>NUCLEOTIDE SEQUENCE</scope>
    <source>
        <strain evidence="1">ZC22-4</strain>
    </source>
</reference>
<keyword evidence="2" id="KW-1185">Reference proteome</keyword>
<evidence type="ECO:0000313" key="1">
    <source>
        <dbReference type="EMBL" id="MCY6959211.1"/>
    </source>
</evidence>
<evidence type="ECO:0000313" key="2">
    <source>
        <dbReference type="Proteomes" id="UP001144612"/>
    </source>
</evidence>
<name>A0ABT4DDB9_9CLOT</name>
<dbReference type="EMBL" id="JAPQFJ010000011">
    <property type="protein sequence ID" value="MCY6959211.1"/>
    <property type="molecule type" value="Genomic_DNA"/>
</dbReference>
<evidence type="ECO:0008006" key="3">
    <source>
        <dbReference type="Google" id="ProtNLM"/>
    </source>
</evidence>
<dbReference type="Proteomes" id="UP001144612">
    <property type="component" value="Unassembled WGS sequence"/>
</dbReference>
<accession>A0ABT4DDB9</accession>
<comment type="caution">
    <text evidence="1">The sequence shown here is derived from an EMBL/GenBank/DDBJ whole genome shotgun (WGS) entry which is preliminary data.</text>
</comment>